<gene>
    <name evidence="1" type="ORF">DM02DRAFT_615395</name>
</gene>
<sequence length="63" mass="7543">MYPPNHDPFPFIYLPSTYIVHHSYNLPILRKRRTRTYVYVPRTPTHLRTHVSTQTQRNACTTS</sequence>
<dbReference type="Proteomes" id="UP000244855">
    <property type="component" value="Unassembled WGS sequence"/>
</dbReference>
<reference evidence="1 2" key="1">
    <citation type="journal article" date="2018" name="Sci. Rep.">
        <title>Comparative genomics provides insights into the lifestyle and reveals functional heterogeneity of dark septate endophytic fungi.</title>
        <authorList>
            <person name="Knapp D.G."/>
            <person name="Nemeth J.B."/>
            <person name="Barry K."/>
            <person name="Hainaut M."/>
            <person name="Henrissat B."/>
            <person name="Johnson J."/>
            <person name="Kuo A."/>
            <person name="Lim J.H.P."/>
            <person name="Lipzen A."/>
            <person name="Nolan M."/>
            <person name="Ohm R.A."/>
            <person name="Tamas L."/>
            <person name="Grigoriev I.V."/>
            <person name="Spatafora J.W."/>
            <person name="Nagy L.G."/>
            <person name="Kovacs G.M."/>
        </authorList>
    </citation>
    <scope>NUCLEOTIDE SEQUENCE [LARGE SCALE GENOMIC DNA]</scope>
    <source>
        <strain evidence="1 2">DSE2036</strain>
    </source>
</reference>
<proteinExistence type="predicted"/>
<keyword evidence="2" id="KW-1185">Reference proteome</keyword>
<name>A0A2V1DLH0_9PLEO</name>
<dbReference type="EMBL" id="KZ805401">
    <property type="protein sequence ID" value="PVH99026.1"/>
    <property type="molecule type" value="Genomic_DNA"/>
</dbReference>
<protein>
    <submittedName>
        <fullName evidence="1">Uncharacterized protein</fullName>
    </submittedName>
</protein>
<accession>A0A2V1DLH0</accession>
<evidence type="ECO:0000313" key="1">
    <source>
        <dbReference type="EMBL" id="PVH99026.1"/>
    </source>
</evidence>
<dbReference type="AlphaFoldDB" id="A0A2V1DLH0"/>
<organism evidence="1 2">
    <name type="scientific">Periconia macrospinosa</name>
    <dbReference type="NCBI Taxonomy" id="97972"/>
    <lineage>
        <taxon>Eukaryota</taxon>
        <taxon>Fungi</taxon>
        <taxon>Dikarya</taxon>
        <taxon>Ascomycota</taxon>
        <taxon>Pezizomycotina</taxon>
        <taxon>Dothideomycetes</taxon>
        <taxon>Pleosporomycetidae</taxon>
        <taxon>Pleosporales</taxon>
        <taxon>Massarineae</taxon>
        <taxon>Periconiaceae</taxon>
        <taxon>Periconia</taxon>
    </lineage>
</organism>
<evidence type="ECO:0000313" key="2">
    <source>
        <dbReference type="Proteomes" id="UP000244855"/>
    </source>
</evidence>